<keyword evidence="1" id="KW-0479">Metal-binding</keyword>
<evidence type="ECO:0000256" key="3">
    <source>
        <dbReference type="ARBA" id="ARBA00022833"/>
    </source>
</evidence>
<evidence type="ECO:0000259" key="6">
    <source>
        <dbReference type="PROSITE" id="PS50950"/>
    </source>
</evidence>
<accession>A0A6G0W0U0</accession>
<protein>
    <submittedName>
        <fullName evidence="7">THAP-type domain-containing protein</fullName>
    </submittedName>
</protein>
<keyword evidence="2 5" id="KW-0863">Zinc-finger</keyword>
<dbReference type="PANTHER" id="PTHR23080">
    <property type="entry name" value="THAP DOMAIN PROTEIN"/>
    <property type="match status" value="1"/>
</dbReference>
<dbReference type="Pfam" id="PF05485">
    <property type="entry name" value="THAP"/>
    <property type="match status" value="1"/>
</dbReference>
<keyword evidence="3" id="KW-0862">Zinc</keyword>
<dbReference type="GO" id="GO:0008270">
    <property type="term" value="F:zinc ion binding"/>
    <property type="evidence" value="ECO:0007669"/>
    <property type="project" value="UniProtKB-KW"/>
</dbReference>
<dbReference type="SUPFAM" id="SSF57716">
    <property type="entry name" value="Glucocorticoid receptor-like (DNA-binding domain)"/>
    <property type="match status" value="1"/>
</dbReference>
<evidence type="ECO:0000256" key="5">
    <source>
        <dbReference type="PROSITE-ProRule" id="PRU00309"/>
    </source>
</evidence>
<evidence type="ECO:0000256" key="4">
    <source>
        <dbReference type="ARBA" id="ARBA00023125"/>
    </source>
</evidence>
<dbReference type="PANTHER" id="PTHR23080:SF143">
    <property type="entry name" value="SI:DKEY-56D12.4"/>
    <property type="match status" value="1"/>
</dbReference>
<dbReference type="InterPro" id="IPR027805">
    <property type="entry name" value="Transposase_HTH_dom"/>
</dbReference>
<dbReference type="EMBL" id="VUJU01010567">
    <property type="protein sequence ID" value="KAF0713786.1"/>
    <property type="molecule type" value="Genomic_DNA"/>
</dbReference>
<sequence length="311" mass="35290">MSNNKKRSGQKMCCVVNCSNTNRTGHKMFNIPNRQHEKELEEKWIKSIERINDDGTPWIPTALTVICGDHFVGNKPLRHPNSLAYNSNNPQDTSVFVTEVVTWGILLFLLLKLIQIPLIVDLNHSILKSLTSCDITQVSFDVTDVKHFSFECCFLNNNCISTSITTPTNFVIKQQQNVKDKYCGPSSESYNSCLSCDKFHGYESINSELSLKDLTGTSYAVFNMLVNMLPDTSGNSTLNNYNKLLLFLMKIKLGVSFSAIGVMFKIHRTTVSRIFFYILYILSKKTKQFIFWPSKDTISATLPHALKKKLS</sequence>
<reference evidence="7 8" key="1">
    <citation type="submission" date="2019-08" db="EMBL/GenBank/DDBJ databases">
        <title>Whole genome of Aphis craccivora.</title>
        <authorList>
            <person name="Voronova N.V."/>
            <person name="Shulinski R.S."/>
            <person name="Bandarenka Y.V."/>
            <person name="Zhorov D.G."/>
            <person name="Warner D."/>
        </authorList>
    </citation>
    <scope>NUCLEOTIDE SEQUENCE [LARGE SCALE GENOMIC DNA]</scope>
    <source>
        <strain evidence="7">180601</strain>
        <tissue evidence="7">Whole Body</tissue>
    </source>
</reference>
<evidence type="ECO:0000313" key="8">
    <source>
        <dbReference type="Proteomes" id="UP000478052"/>
    </source>
</evidence>
<comment type="caution">
    <text evidence="7">The sequence shown here is derived from an EMBL/GenBank/DDBJ whole genome shotgun (WGS) entry which is preliminary data.</text>
</comment>
<evidence type="ECO:0000313" key="7">
    <source>
        <dbReference type="EMBL" id="KAF0713786.1"/>
    </source>
</evidence>
<dbReference type="PROSITE" id="PS50950">
    <property type="entry name" value="ZF_THAP"/>
    <property type="match status" value="1"/>
</dbReference>
<dbReference type="Pfam" id="PF13613">
    <property type="entry name" value="HTH_Tnp_4"/>
    <property type="match status" value="1"/>
</dbReference>
<dbReference type="AlphaFoldDB" id="A0A6G0W0U0"/>
<evidence type="ECO:0000256" key="2">
    <source>
        <dbReference type="ARBA" id="ARBA00022771"/>
    </source>
</evidence>
<gene>
    <name evidence="7" type="ORF">FWK35_00022594</name>
</gene>
<dbReference type="Proteomes" id="UP000478052">
    <property type="component" value="Unassembled WGS sequence"/>
</dbReference>
<dbReference type="GO" id="GO:0003677">
    <property type="term" value="F:DNA binding"/>
    <property type="evidence" value="ECO:0007669"/>
    <property type="project" value="UniProtKB-UniRule"/>
</dbReference>
<feature type="domain" description="THAP-type" evidence="6">
    <location>
        <begin position="9"/>
        <end position="86"/>
    </location>
</feature>
<proteinExistence type="predicted"/>
<dbReference type="InterPro" id="IPR006612">
    <property type="entry name" value="THAP_Znf"/>
</dbReference>
<organism evidence="7 8">
    <name type="scientific">Aphis craccivora</name>
    <name type="common">Cowpea aphid</name>
    <dbReference type="NCBI Taxonomy" id="307492"/>
    <lineage>
        <taxon>Eukaryota</taxon>
        <taxon>Metazoa</taxon>
        <taxon>Ecdysozoa</taxon>
        <taxon>Arthropoda</taxon>
        <taxon>Hexapoda</taxon>
        <taxon>Insecta</taxon>
        <taxon>Pterygota</taxon>
        <taxon>Neoptera</taxon>
        <taxon>Paraneoptera</taxon>
        <taxon>Hemiptera</taxon>
        <taxon>Sternorrhyncha</taxon>
        <taxon>Aphidomorpha</taxon>
        <taxon>Aphidoidea</taxon>
        <taxon>Aphididae</taxon>
        <taxon>Aphidini</taxon>
        <taxon>Aphis</taxon>
        <taxon>Aphis</taxon>
    </lineage>
</organism>
<name>A0A6G0W0U0_APHCR</name>
<evidence type="ECO:0000256" key="1">
    <source>
        <dbReference type="ARBA" id="ARBA00022723"/>
    </source>
</evidence>
<dbReference type="OrthoDB" id="7695469at2759"/>
<keyword evidence="4 5" id="KW-0238">DNA-binding</keyword>
<keyword evidence="8" id="KW-1185">Reference proteome</keyword>